<evidence type="ECO:0000256" key="1">
    <source>
        <dbReference type="SAM" id="Phobius"/>
    </source>
</evidence>
<dbReference type="OrthoDB" id="49650at2"/>
<keyword evidence="1" id="KW-1133">Transmembrane helix</keyword>
<keyword evidence="1" id="KW-0472">Membrane</keyword>
<accession>H2J752</accession>
<keyword evidence="3" id="KW-1185">Reference proteome</keyword>
<dbReference type="STRING" id="443254.Marpi_2047"/>
<evidence type="ECO:0000313" key="2">
    <source>
        <dbReference type="EMBL" id="AEX86422.1"/>
    </source>
</evidence>
<evidence type="ECO:0000313" key="3">
    <source>
        <dbReference type="Proteomes" id="UP000007161"/>
    </source>
</evidence>
<reference evidence="2 3" key="1">
    <citation type="journal article" date="2012" name="J. Bacteriol.">
        <title>Complete Genome Sequence of the Thermophilic, Piezophilic, Heterotrophic Bacterium Marinitoga piezophila KA3.</title>
        <authorList>
            <person name="Lucas S."/>
            <person name="Han J."/>
            <person name="Lapidus A."/>
            <person name="Cheng J.F."/>
            <person name="Goodwin L.A."/>
            <person name="Pitluck S."/>
            <person name="Peters L."/>
            <person name="Mikhailova N."/>
            <person name="Teshima H."/>
            <person name="Detter J.C."/>
            <person name="Han C."/>
            <person name="Tapia R."/>
            <person name="Land M."/>
            <person name="Hauser L."/>
            <person name="Kyrpides N.C."/>
            <person name="Ivanova N."/>
            <person name="Pagani I."/>
            <person name="Vannier P."/>
            <person name="Oger P."/>
            <person name="Bartlett D.H."/>
            <person name="Noll K.M."/>
            <person name="Woyke T."/>
            <person name="Jebbar M."/>
        </authorList>
    </citation>
    <scope>NUCLEOTIDE SEQUENCE [LARGE SCALE GENOMIC DNA]</scope>
    <source>
        <strain evidence="3">DSM 14283 / JCM 11233 / KA3</strain>
    </source>
</reference>
<sequence>MFGAIILIIIGLSLIFGGAKFFWASLFIGLGIYIIYSYYEISKRKKENKKILTRNIEKIIETHTPQEAAKIISEKVKDPVGSKFVILVDTEDAKVRLFFPFGILMSFKPLLIFTKKIIKKKIEEEFSKKDKKIPIDVDEIVDLIMESMDLLYQYYGDFIDVEADNGKTKVKIFIA</sequence>
<gene>
    <name evidence="2" type="ordered locus">Marpi_2047</name>
</gene>
<protein>
    <submittedName>
        <fullName evidence="2">Uncharacterized protein</fullName>
    </submittedName>
</protein>
<feature type="transmembrane region" description="Helical" evidence="1">
    <location>
        <begin position="6"/>
        <end position="39"/>
    </location>
</feature>
<dbReference type="RefSeq" id="WP_014297492.1">
    <property type="nucleotide sequence ID" value="NC_016751.1"/>
</dbReference>
<reference evidence="3" key="2">
    <citation type="submission" date="2012-01" db="EMBL/GenBank/DDBJ databases">
        <title>Complete sequence of chromosome of Marinitoga piezophila KA3.</title>
        <authorList>
            <person name="Lucas S."/>
            <person name="Han J."/>
            <person name="Lapidus A."/>
            <person name="Cheng J.-F."/>
            <person name="Goodwin L."/>
            <person name="Pitluck S."/>
            <person name="Peters L."/>
            <person name="Mikhailova N."/>
            <person name="Teshima H."/>
            <person name="Detter J.C."/>
            <person name="Han C."/>
            <person name="Tapia R."/>
            <person name="Land M."/>
            <person name="Hauser L."/>
            <person name="Kyrpides N."/>
            <person name="Ivanova N."/>
            <person name="Pagani I."/>
            <person name="Jebbar M."/>
            <person name="Vannier P."/>
            <person name="Oger P."/>
            <person name="Cario A."/>
            <person name="Bartlett D."/>
            <person name="Noll K.M."/>
            <person name="Woyke T."/>
        </authorList>
    </citation>
    <scope>NUCLEOTIDE SEQUENCE [LARGE SCALE GENOMIC DNA]</scope>
    <source>
        <strain evidence="3">DSM 14283 / JCM 11233 / KA3</strain>
    </source>
</reference>
<dbReference type="EMBL" id="CP003257">
    <property type="protein sequence ID" value="AEX86422.1"/>
    <property type="molecule type" value="Genomic_DNA"/>
</dbReference>
<proteinExistence type="predicted"/>
<organism evidence="2 3">
    <name type="scientific">Marinitoga piezophila (strain DSM 14283 / JCM 11233 / KA3)</name>
    <dbReference type="NCBI Taxonomy" id="443254"/>
    <lineage>
        <taxon>Bacteria</taxon>
        <taxon>Thermotogati</taxon>
        <taxon>Thermotogota</taxon>
        <taxon>Thermotogae</taxon>
        <taxon>Petrotogales</taxon>
        <taxon>Petrotogaceae</taxon>
        <taxon>Marinitoga</taxon>
    </lineage>
</organism>
<dbReference type="HOGENOM" id="CLU_1530761_0_0_0"/>
<dbReference type="eggNOG" id="ENOG502ZS5E">
    <property type="taxonomic scope" value="Bacteria"/>
</dbReference>
<dbReference type="AlphaFoldDB" id="H2J752"/>
<dbReference type="Proteomes" id="UP000007161">
    <property type="component" value="Chromosome"/>
</dbReference>
<dbReference type="KEGG" id="mpz:Marpi_2047"/>
<keyword evidence="1" id="KW-0812">Transmembrane</keyword>
<name>H2J752_MARPK</name>